<dbReference type="GO" id="GO:0006635">
    <property type="term" value="P:fatty acid beta-oxidation"/>
    <property type="evidence" value="ECO:0007669"/>
    <property type="project" value="TreeGrafter"/>
</dbReference>
<dbReference type="Gene3D" id="3.90.226.10">
    <property type="entry name" value="2-enoyl-CoA Hydratase, Chain A, domain 1"/>
    <property type="match status" value="1"/>
</dbReference>
<dbReference type="EMBL" id="JACYWE010000004">
    <property type="protein sequence ID" value="MBD8506553.1"/>
    <property type="molecule type" value="Genomic_DNA"/>
</dbReference>
<evidence type="ECO:0000256" key="3">
    <source>
        <dbReference type="ARBA" id="ARBA00022832"/>
    </source>
</evidence>
<keyword evidence="3" id="KW-0443">Lipid metabolism</keyword>
<keyword evidence="3" id="KW-0276">Fatty acid metabolism</keyword>
<dbReference type="PANTHER" id="PTHR11941">
    <property type="entry name" value="ENOYL-COA HYDRATASE-RELATED"/>
    <property type="match status" value="1"/>
</dbReference>
<dbReference type="InterPro" id="IPR018376">
    <property type="entry name" value="Enoyl-CoA_hyd/isom_CS"/>
</dbReference>
<comment type="catalytic activity">
    <reaction evidence="5">
        <text>a 4-saturated-(3S)-3-hydroxyacyl-CoA = a (3E)-enoyl-CoA + H2O</text>
        <dbReference type="Rhea" id="RHEA:20724"/>
        <dbReference type="ChEBI" id="CHEBI:15377"/>
        <dbReference type="ChEBI" id="CHEBI:58521"/>
        <dbReference type="ChEBI" id="CHEBI:137480"/>
        <dbReference type="EC" id="4.2.1.17"/>
    </reaction>
</comment>
<dbReference type="InterPro" id="IPR029045">
    <property type="entry name" value="ClpP/crotonase-like_dom_sf"/>
</dbReference>
<sequence length="233" mass="24833">MPYLSREGEVFVLYLGNEGEDDSENRFHPDWMDAVHARLDEVEASEGPAALVVAATGKFFSNGLDVQWIFSNLDGLPGYLDRSHTIFSRLLAFPLPTVAAISGHAFGAGAMLAISTDFQVMRSDRGFFCLPEVDLGMPFTVGMSALINSRLPKQTAIEAMTTGRRYGGADALAAGIVQVAVPGEDVLPTAIERAASLIAKRGPNLASIKRSIHGALLDDLAITTGDTGFSFGQ</sequence>
<evidence type="ECO:0000313" key="8">
    <source>
        <dbReference type="Proteomes" id="UP000642993"/>
    </source>
</evidence>
<keyword evidence="8" id="KW-1185">Reference proteome</keyword>
<accession>A0A927PL95</accession>
<evidence type="ECO:0000256" key="1">
    <source>
        <dbReference type="ARBA" id="ARBA00002994"/>
    </source>
</evidence>
<evidence type="ECO:0000256" key="4">
    <source>
        <dbReference type="ARBA" id="ARBA00023709"/>
    </source>
</evidence>
<comment type="catalytic activity">
    <reaction evidence="4">
        <text>a (3S)-3-hydroxyacyl-CoA = a (2E)-enoyl-CoA + H2O</text>
        <dbReference type="Rhea" id="RHEA:16105"/>
        <dbReference type="ChEBI" id="CHEBI:15377"/>
        <dbReference type="ChEBI" id="CHEBI:57318"/>
        <dbReference type="ChEBI" id="CHEBI:58856"/>
        <dbReference type="EC" id="4.2.1.17"/>
    </reaction>
</comment>
<dbReference type="Pfam" id="PF00378">
    <property type="entry name" value="ECH_1"/>
    <property type="match status" value="1"/>
</dbReference>
<name>A0A927PL95_9ACTN</name>
<dbReference type="PROSITE" id="PS00166">
    <property type="entry name" value="ENOYL_COA_HYDRATASE"/>
    <property type="match status" value="1"/>
</dbReference>
<organism evidence="7 8">
    <name type="scientific">Lolliginicoccus lacisalsi</name>
    <dbReference type="NCBI Taxonomy" id="2742202"/>
    <lineage>
        <taxon>Bacteria</taxon>
        <taxon>Bacillati</taxon>
        <taxon>Actinomycetota</taxon>
        <taxon>Actinomycetes</taxon>
        <taxon>Mycobacteriales</taxon>
        <taxon>Hoyosellaceae</taxon>
        <taxon>Lolliginicoccus</taxon>
    </lineage>
</organism>
<dbReference type="RefSeq" id="WP_192039016.1">
    <property type="nucleotide sequence ID" value="NZ_JACYWE010000004.1"/>
</dbReference>
<dbReference type="GO" id="GO:0004300">
    <property type="term" value="F:enoyl-CoA hydratase activity"/>
    <property type="evidence" value="ECO:0007669"/>
    <property type="project" value="UniProtKB-EC"/>
</dbReference>
<gene>
    <name evidence="7" type="ORF">HT102_08650</name>
</gene>
<evidence type="ECO:0000256" key="2">
    <source>
        <dbReference type="ARBA" id="ARBA00005254"/>
    </source>
</evidence>
<dbReference type="Proteomes" id="UP000642993">
    <property type="component" value="Unassembled WGS sequence"/>
</dbReference>
<proteinExistence type="inferred from homology"/>
<dbReference type="AlphaFoldDB" id="A0A927PL95"/>
<evidence type="ECO:0000256" key="5">
    <source>
        <dbReference type="ARBA" id="ARBA00023717"/>
    </source>
</evidence>
<dbReference type="PANTHER" id="PTHR11941:SF75">
    <property type="entry name" value="ENOYL-COA HYDRATASE_ISOMERASE FAMILY PROTEIN"/>
    <property type="match status" value="1"/>
</dbReference>
<dbReference type="SUPFAM" id="SSF52096">
    <property type="entry name" value="ClpP/crotonase"/>
    <property type="match status" value="1"/>
</dbReference>
<comment type="similarity">
    <text evidence="2 6">Belongs to the enoyl-CoA hydratase/isomerase family.</text>
</comment>
<evidence type="ECO:0000313" key="7">
    <source>
        <dbReference type="EMBL" id="MBD8506553.1"/>
    </source>
</evidence>
<comment type="caution">
    <text evidence="7">The sequence shown here is derived from an EMBL/GenBank/DDBJ whole genome shotgun (WGS) entry which is preliminary data.</text>
</comment>
<evidence type="ECO:0000256" key="6">
    <source>
        <dbReference type="RuleBase" id="RU003707"/>
    </source>
</evidence>
<dbReference type="CDD" id="cd06558">
    <property type="entry name" value="crotonase-like"/>
    <property type="match status" value="1"/>
</dbReference>
<reference evidence="7" key="1">
    <citation type="submission" date="2020-09" db="EMBL/GenBank/DDBJ databases">
        <title>Hoyosella lacisalsi sp. nov., a halotolerant actinobacterium isolated from soil of Lake Gudzhirganskoe.</title>
        <authorList>
            <person name="Yang Q."/>
            <person name="Guo P.Y."/>
            <person name="Liu S.W."/>
            <person name="Li F.N."/>
            <person name="Sun C.H."/>
        </authorList>
    </citation>
    <scope>NUCLEOTIDE SEQUENCE</scope>
    <source>
        <strain evidence="7">G463</strain>
    </source>
</reference>
<comment type="function">
    <text evidence="1">Could possibly oxidize fatty acids using specific components.</text>
</comment>
<dbReference type="InterPro" id="IPR001753">
    <property type="entry name" value="Enoyl-CoA_hydra/iso"/>
</dbReference>
<protein>
    <submittedName>
        <fullName evidence="7">Enoyl-CoA hydratase/isomerase family protein</fullName>
    </submittedName>
</protein>
<dbReference type="GO" id="GO:0004165">
    <property type="term" value="F:delta(3)-delta(2)-enoyl-CoA isomerase activity"/>
    <property type="evidence" value="ECO:0007669"/>
    <property type="project" value="TreeGrafter"/>
</dbReference>